<evidence type="ECO:0000313" key="1">
    <source>
        <dbReference type="EMBL" id="SCL31046.1"/>
    </source>
</evidence>
<name>A0A1C6SN76_9ACTN</name>
<dbReference type="Proteomes" id="UP000199413">
    <property type="component" value="Unassembled WGS sequence"/>
</dbReference>
<gene>
    <name evidence="1" type="ORF">GA0070624_4193</name>
</gene>
<protein>
    <submittedName>
        <fullName evidence="1">Uncharacterized protein</fullName>
    </submittedName>
</protein>
<organism evidence="1 2">
    <name type="scientific">Micromonospora rhizosphaerae</name>
    <dbReference type="NCBI Taxonomy" id="568872"/>
    <lineage>
        <taxon>Bacteria</taxon>
        <taxon>Bacillati</taxon>
        <taxon>Actinomycetota</taxon>
        <taxon>Actinomycetes</taxon>
        <taxon>Micromonosporales</taxon>
        <taxon>Micromonosporaceae</taxon>
        <taxon>Micromonospora</taxon>
    </lineage>
</organism>
<keyword evidence="2" id="KW-1185">Reference proteome</keyword>
<dbReference type="AlphaFoldDB" id="A0A1C6SN76"/>
<accession>A0A1C6SN76</accession>
<sequence length="70" mass="8015">MRWPDLWLELLGADRTQLTTIGLIYPRWLRGETGSDLELQDPTAIVQWLTRWAPDAAAALTRRVPPSDRS</sequence>
<dbReference type="EMBL" id="FMHV01000002">
    <property type="protein sequence ID" value="SCL31046.1"/>
    <property type="molecule type" value="Genomic_DNA"/>
</dbReference>
<reference evidence="2" key="1">
    <citation type="submission" date="2016-06" db="EMBL/GenBank/DDBJ databases">
        <authorList>
            <person name="Varghese N."/>
            <person name="Submissions Spin"/>
        </authorList>
    </citation>
    <scope>NUCLEOTIDE SEQUENCE [LARGE SCALE GENOMIC DNA]</scope>
    <source>
        <strain evidence="2">DSM 45431</strain>
    </source>
</reference>
<proteinExistence type="predicted"/>
<evidence type="ECO:0000313" key="2">
    <source>
        <dbReference type="Proteomes" id="UP000199413"/>
    </source>
</evidence>